<comment type="caution">
    <text evidence="3">The sequence shown here is derived from an EMBL/GenBank/DDBJ whole genome shotgun (WGS) entry which is preliminary data.</text>
</comment>
<keyword evidence="1" id="KW-0378">Hydrolase</keyword>
<protein>
    <recommendedName>
        <fullName evidence="2">Alpha/beta hydrolase fold-3 domain-containing protein</fullName>
    </recommendedName>
</protein>
<dbReference type="InterPro" id="IPR050300">
    <property type="entry name" value="GDXG_lipolytic_enzyme"/>
</dbReference>
<dbReference type="Pfam" id="PF07859">
    <property type="entry name" value="Abhydrolase_3"/>
    <property type="match status" value="1"/>
</dbReference>
<dbReference type="PANTHER" id="PTHR48081:SF8">
    <property type="entry name" value="ALPHA_BETA HYDROLASE FOLD-3 DOMAIN-CONTAINING PROTEIN-RELATED"/>
    <property type="match status" value="1"/>
</dbReference>
<dbReference type="PANTHER" id="PTHR48081">
    <property type="entry name" value="AB HYDROLASE SUPERFAMILY PROTEIN C4A8.06C"/>
    <property type="match status" value="1"/>
</dbReference>
<keyword evidence="4" id="KW-1185">Reference proteome</keyword>
<reference evidence="3" key="1">
    <citation type="submission" date="2021-02" db="EMBL/GenBank/DDBJ databases">
        <authorList>
            <person name="Nowell W R."/>
        </authorList>
    </citation>
    <scope>NUCLEOTIDE SEQUENCE</scope>
</reference>
<dbReference type="EMBL" id="CAJNOR010001815">
    <property type="protein sequence ID" value="CAF1203458.1"/>
    <property type="molecule type" value="Genomic_DNA"/>
</dbReference>
<evidence type="ECO:0000313" key="4">
    <source>
        <dbReference type="Proteomes" id="UP000663828"/>
    </source>
</evidence>
<evidence type="ECO:0000259" key="2">
    <source>
        <dbReference type="Pfam" id="PF07859"/>
    </source>
</evidence>
<dbReference type="Gene3D" id="3.40.50.1820">
    <property type="entry name" value="alpha/beta hydrolase"/>
    <property type="match status" value="1"/>
</dbReference>
<name>A0A814WJU5_ADIRI</name>
<feature type="domain" description="Alpha/beta hydrolase fold-3" evidence="2">
    <location>
        <begin position="87"/>
        <end position="293"/>
    </location>
</feature>
<dbReference type="AlphaFoldDB" id="A0A814WJU5"/>
<dbReference type="GO" id="GO:0016787">
    <property type="term" value="F:hydrolase activity"/>
    <property type="evidence" value="ECO:0007669"/>
    <property type="project" value="UniProtKB-KW"/>
</dbReference>
<sequence length="333" mass="38898">MDPDSKALEEMMMLFYPQLALSNNITVDEVEVFRKRAKHMFTNLYPNRPSTCMVKPHVFQYNGNSVRIYFIQHNKLNDWEDPDTPLILYLHGGGFVFGDIDLYVGVECDLSKRMNMLVIHVEFDLAPEHTVDKILVDITNVYKILLHIDPNIHQRLVGMGDSSGGMLWINLLQWMISNNISVPQGIVLHSPWPSLNFDHIDYSKRSMIYLTIDMMFKFRQLAIGEEKVWSNLSQEEKHKYSPIDGLYQGFPPLYITVGTRDICIHEVYRMTDFALDQGVQITLKALDGMMHAYPLFHLWSTKVQCVQEDILRWMKEQLHKFPFETQSKLDNFC</sequence>
<evidence type="ECO:0000313" key="3">
    <source>
        <dbReference type="EMBL" id="CAF1203458.1"/>
    </source>
</evidence>
<dbReference type="SUPFAM" id="SSF53474">
    <property type="entry name" value="alpha/beta-Hydrolases"/>
    <property type="match status" value="1"/>
</dbReference>
<dbReference type="InterPro" id="IPR013094">
    <property type="entry name" value="AB_hydrolase_3"/>
</dbReference>
<dbReference type="Proteomes" id="UP000663828">
    <property type="component" value="Unassembled WGS sequence"/>
</dbReference>
<evidence type="ECO:0000256" key="1">
    <source>
        <dbReference type="ARBA" id="ARBA00022801"/>
    </source>
</evidence>
<gene>
    <name evidence="3" type="ORF">XAT740_LOCUS23807</name>
</gene>
<accession>A0A814WJU5</accession>
<organism evidence="3 4">
    <name type="scientific">Adineta ricciae</name>
    <name type="common">Rotifer</name>
    <dbReference type="NCBI Taxonomy" id="249248"/>
    <lineage>
        <taxon>Eukaryota</taxon>
        <taxon>Metazoa</taxon>
        <taxon>Spiralia</taxon>
        <taxon>Gnathifera</taxon>
        <taxon>Rotifera</taxon>
        <taxon>Eurotatoria</taxon>
        <taxon>Bdelloidea</taxon>
        <taxon>Adinetida</taxon>
        <taxon>Adinetidae</taxon>
        <taxon>Adineta</taxon>
    </lineage>
</organism>
<proteinExistence type="predicted"/>
<dbReference type="InterPro" id="IPR029058">
    <property type="entry name" value="AB_hydrolase_fold"/>
</dbReference>